<dbReference type="NCBIfam" id="TIGR01280">
    <property type="entry name" value="xseB"/>
    <property type="match status" value="1"/>
</dbReference>
<comment type="subcellular location">
    <subcellularLocation>
        <location evidence="6">Cytoplasm</location>
    </subcellularLocation>
</comment>
<dbReference type="InterPro" id="IPR003761">
    <property type="entry name" value="Exonuc_VII_S"/>
</dbReference>
<dbReference type="EC" id="3.1.11.6" evidence="6"/>
<proteinExistence type="inferred from homology"/>
<dbReference type="Gene3D" id="1.10.287.1040">
    <property type="entry name" value="Exonuclease VII, small subunit"/>
    <property type="match status" value="1"/>
</dbReference>
<dbReference type="OrthoDB" id="9798666at2"/>
<dbReference type="Pfam" id="PF02609">
    <property type="entry name" value="Exonuc_VII_S"/>
    <property type="match status" value="1"/>
</dbReference>
<dbReference type="AlphaFoldDB" id="A0A1G7ZIB2"/>
<dbReference type="PANTHER" id="PTHR34137:SF1">
    <property type="entry name" value="EXODEOXYRIBONUCLEASE 7 SMALL SUBUNIT"/>
    <property type="match status" value="1"/>
</dbReference>
<comment type="function">
    <text evidence="6">Bidirectionally degrades single-stranded DNA into large acid-insoluble oligonucleotides, which are then degraded further into small acid-soluble oligonucleotides.</text>
</comment>
<sequence length="102" mass="11408">MSIDIATGDLFNLGHDKVEETKADEPKSLEMGLQTLEEIVRMLEQKDLPLEKALNLFKDGVGLVQYCSQVLDQAEKQMEILLEGSDGQLQIKPASFDGKDER</sequence>
<comment type="catalytic activity">
    <reaction evidence="6">
        <text>Exonucleolytic cleavage in either 5'- to 3'- or 3'- to 5'-direction to yield nucleoside 5'-phosphates.</text>
        <dbReference type="EC" id="3.1.11.6"/>
    </reaction>
</comment>
<evidence type="ECO:0000256" key="3">
    <source>
        <dbReference type="ARBA" id="ARBA00022722"/>
    </source>
</evidence>
<dbReference type="PANTHER" id="PTHR34137">
    <property type="entry name" value="EXODEOXYRIBONUCLEASE 7 SMALL SUBUNIT"/>
    <property type="match status" value="1"/>
</dbReference>
<accession>A0A1G7ZIB2</accession>
<comment type="similarity">
    <text evidence="1 6">Belongs to the XseB family.</text>
</comment>
<reference evidence="8" key="1">
    <citation type="submission" date="2016-10" db="EMBL/GenBank/DDBJ databases">
        <authorList>
            <person name="Varghese N."/>
            <person name="Submissions S."/>
        </authorList>
    </citation>
    <scope>NUCLEOTIDE SEQUENCE [LARGE SCALE GENOMIC DNA]</scope>
    <source>
        <strain evidence="8">DSM 8344</strain>
    </source>
</reference>
<dbReference type="GO" id="GO:0009318">
    <property type="term" value="C:exodeoxyribonuclease VII complex"/>
    <property type="evidence" value="ECO:0007669"/>
    <property type="project" value="UniProtKB-UniRule"/>
</dbReference>
<evidence type="ECO:0000256" key="2">
    <source>
        <dbReference type="ARBA" id="ARBA00022490"/>
    </source>
</evidence>
<evidence type="ECO:0000313" key="8">
    <source>
        <dbReference type="Proteomes" id="UP000198656"/>
    </source>
</evidence>
<name>A0A1G7ZIB2_9FIRM</name>
<evidence type="ECO:0000256" key="5">
    <source>
        <dbReference type="ARBA" id="ARBA00022839"/>
    </source>
</evidence>
<organism evidence="7 8">
    <name type="scientific">Desulfosporosinus hippei DSM 8344</name>
    <dbReference type="NCBI Taxonomy" id="1121419"/>
    <lineage>
        <taxon>Bacteria</taxon>
        <taxon>Bacillati</taxon>
        <taxon>Bacillota</taxon>
        <taxon>Clostridia</taxon>
        <taxon>Eubacteriales</taxon>
        <taxon>Desulfitobacteriaceae</taxon>
        <taxon>Desulfosporosinus</taxon>
    </lineage>
</organism>
<keyword evidence="3 6" id="KW-0540">Nuclease</keyword>
<keyword evidence="2 6" id="KW-0963">Cytoplasm</keyword>
<evidence type="ECO:0000313" key="7">
    <source>
        <dbReference type="EMBL" id="SDH08463.1"/>
    </source>
</evidence>
<evidence type="ECO:0000256" key="6">
    <source>
        <dbReference type="HAMAP-Rule" id="MF_00337"/>
    </source>
</evidence>
<keyword evidence="8" id="KW-1185">Reference proteome</keyword>
<dbReference type="GO" id="GO:0005829">
    <property type="term" value="C:cytosol"/>
    <property type="evidence" value="ECO:0007669"/>
    <property type="project" value="TreeGrafter"/>
</dbReference>
<dbReference type="SUPFAM" id="SSF116842">
    <property type="entry name" value="XseB-like"/>
    <property type="match status" value="1"/>
</dbReference>
<evidence type="ECO:0000256" key="4">
    <source>
        <dbReference type="ARBA" id="ARBA00022801"/>
    </source>
</evidence>
<dbReference type="Proteomes" id="UP000198656">
    <property type="component" value="Unassembled WGS sequence"/>
</dbReference>
<dbReference type="STRING" id="1121419.SAMN05443529_109123"/>
<evidence type="ECO:0000256" key="1">
    <source>
        <dbReference type="ARBA" id="ARBA00009998"/>
    </source>
</evidence>
<protein>
    <recommendedName>
        <fullName evidence="6">Exodeoxyribonuclease 7 small subunit</fullName>
        <ecNumber evidence="6">3.1.11.6</ecNumber>
    </recommendedName>
    <alternativeName>
        <fullName evidence="6">Exodeoxyribonuclease VII small subunit</fullName>
        <shortName evidence="6">Exonuclease VII small subunit</shortName>
    </alternativeName>
</protein>
<dbReference type="GO" id="GO:0006308">
    <property type="term" value="P:DNA catabolic process"/>
    <property type="evidence" value="ECO:0007669"/>
    <property type="project" value="UniProtKB-UniRule"/>
</dbReference>
<keyword evidence="5 6" id="KW-0269">Exonuclease</keyword>
<dbReference type="RefSeq" id="WP_092332819.1">
    <property type="nucleotide sequence ID" value="NZ_FNCP01000009.1"/>
</dbReference>
<dbReference type="HAMAP" id="MF_00337">
    <property type="entry name" value="Exonuc_7_S"/>
    <property type="match status" value="1"/>
</dbReference>
<gene>
    <name evidence="6" type="primary">xseB</name>
    <name evidence="7" type="ORF">SAMN05443529_109123</name>
</gene>
<comment type="subunit">
    <text evidence="6">Heterooligomer composed of large and small subunits.</text>
</comment>
<dbReference type="EMBL" id="FNCP01000009">
    <property type="protein sequence ID" value="SDH08463.1"/>
    <property type="molecule type" value="Genomic_DNA"/>
</dbReference>
<keyword evidence="4 6" id="KW-0378">Hydrolase</keyword>
<dbReference type="InterPro" id="IPR037004">
    <property type="entry name" value="Exonuc_VII_ssu_sf"/>
</dbReference>
<dbReference type="GO" id="GO:0008855">
    <property type="term" value="F:exodeoxyribonuclease VII activity"/>
    <property type="evidence" value="ECO:0007669"/>
    <property type="project" value="UniProtKB-UniRule"/>
</dbReference>